<evidence type="ECO:0000256" key="1">
    <source>
        <dbReference type="ARBA" id="ARBA00022705"/>
    </source>
</evidence>
<dbReference type="EMBL" id="CAIJCS010000028">
    <property type="protein sequence ID" value="CAC9935845.1"/>
    <property type="molecule type" value="Genomic_DNA"/>
</dbReference>
<feature type="coiled-coil region" evidence="2">
    <location>
        <begin position="186"/>
        <end position="259"/>
    </location>
</feature>
<dbReference type="Proteomes" id="UP000586454">
    <property type="component" value="Unassembled WGS sequence"/>
</dbReference>
<dbReference type="RefSeq" id="WP_180500880.1">
    <property type="nucleotide sequence ID" value="NZ_CAIJCS010000028.1"/>
</dbReference>
<dbReference type="SUPFAM" id="SSF46565">
    <property type="entry name" value="Chaperone J-domain"/>
    <property type="match status" value="1"/>
</dbReference>
<accession>A0A6V6Y750</accession>
<protein>
    <recommendedName>
        <fullName evidence="5">Molecular chaperone DnaJ</fullName>
    </recommendedName>
</protein>
<reference evidence="3 4" key="1">
    <citation type="submission" date="2020-06" db="EMBL/GenBank/DDBJ databases">
        <authorList>
            <person name="Criscuolo A."/>
        </authorList>
    </citation>
    <scope>NUCLEOTIDE SEQUENCE [LARGE SCALE GENOMIC DNA]</scope>
    <source>
        <strain evidence="3">1804121828</strain>
    </source>
</reference>
<evidence type="ECO:0008006" key="5">
    <source>
        <dbReference type="Google" id="ProtNLM"/>
    </source>
</evidence>
<comment type="caution">
    <text evidence="3">The sequence shown here is derived from an EMBL/GenBank/DDBJ whole genome shotgun (WGS) entry which is preliminary data.</text>
</comment>
<name>A0A6V6Y750_9FIRM</name>
<dbReference type="AlphaFoldDB" id="A0A6V6Y750"/>
<organism evidence="3 4">
    <name type="scientific">Aedoeadaptatus nemausensis</name>
    <dbReference type="NCBI Taxonomy" id="2582829"/>
    <lineage>
        <taxon>Bacteria</taxon>
        <taxon>Bacillati</taxon>
        <taxon>Bacillota</taxon>
        <taxon>Tissierellia</taxon>
        <taxon>Tissierellales</taxon>
        <taxon>Peptoniphilaceae</taxon>
        <taxon>Aedoeadaptatus</taxon>
    </lineage>
</organism>
<evidence type="ECO:0000313" key="3">
    <source>
        <dbReference type="EMBL" id="CAC9935845.1"/>
    </source>
</evidence>
<feature type="coiled-coil region" evidence="2">
    <location>
        <begin position="90"/>
        <end position="121"/>
    </location>
</feature>
<keyword evidence="4" id="KW-1185">Reference proteome</keyword>
<dbReference type="GO" id="GO:0006260">
    <property type="term" value="P:DNA replication"/>
    <property type="evidence" value="ECO:0007669"/>
    <property type="project" value="UniProtKB-KW"/>
</dbReference>
<proteinExistence type="predicted"/>
<evidence type="ECO:0000313" key="4">
    <source>
        <dbReference type="Proteomes" id="UP000586454"/>
    </source>
</evidence>
<gene>
    <name evidence="3" type="ORF">PEPNEM18_01610</name>
</gene>
<keyword evidence="2" id="KW-0175">Coiled coil</keyword>
<evidence type="ECO:0000256" key="2">
    <source>
        <dbReference type="SAM" id="Coils"/>
    </source>
</evidence>
<dbReference type="InterPro" id="IPR036869">
    <property type="entry name" value="J_dom_sf"/>
</dbReference>
<sequence length="268" mass="31985">MGHIIEFPDIKELKEKIRKLREELEDLLPEKEHLVGVVCENIQRDYTLVFGSLEYKLYEAYCEYLRLRRKRDLIQAKKNRGEKPDMEVIASRLDEEFRDYKRRLDEQMEEINRAIEKSRMKLLPEAEQKELKTLYKAIVKKLHPDLNPSITEKEKDFFYNATQSYKLGDLITLRIIYDIAVKGEEDEELSLSNDSLAKEAERLEKTVAGIREEIERVKSNPPYSLRIYLEDERKKVERLNTLRQEIRSFQLAIRTQEEAIRDMTEDVL</sequence>
<keyword evidence="1" id="KW-0235">DNA replication</keyword>